<dbReference type="InterPro" id="IPR036316">
    <property type="entry name" value="Pili_assmbl_chap_C_dom_sf"/>
</dbReference>
<dbReference type="EMBL" id="ABXV02000017">
    <property type="protein sequence ID" value="EFB73106.1"/>
    <property type="molecule type" value="Genomic_DNA"/>
</dbReference>
<comment type="subcellular location">
    <subcellularLocation>
        <location evidence="1 6">Periplasm</location>
    </subcellularLocation>
</comment>
<protein>
    <submittedName>
        <fullName evidence="9">Gram-negative pili assembly chaperone domain protein</fullName>
    </submittedName>
</protein>
<comment type="similarity">
    <text evidence="2 6">Belongs to the periplasmic pilus chaperone family.</text>
</comment>
<keyword evidence="3" id="KW-0732">Signal</keyword>
<dbReference type="PANTHER" id="PTHR30251">
    <property type="entry name" value="PILUS ASSEMBLY CHAPERONE"/>
    <property type="match status" value="1"/>
</dbReference>
<evidence type="ECO:0000313" key="9">
    <source>
        <dbReference type="EMBL" id="EFB73106.1"/>
    </source>
</evidence>
<evidence type="ECO:0000256" key="3">
    <source>
        <dbReference type="ARBA" id="ARBA00022729"/>
    </source>
</evidence>
<comment type="caution">
    <text evidence="9">The sequence shown here is derived from an EMBL/GenBank/DDBJ whole genome shotgun (WGS) entry which is preliminary data.</text>
</comment>
<evidence type="ECO:0000256" key="2">
    <source>
        <dbReference type="ARBA" id="ARBA00007399"/>
    </source>
</evidence>
<organism evidence="9 10">
    <name type="scientific">Providencia rustigianii DSM 4541</name>
    <dbReference type="NCBI Taxonomy" id="500637"/>
    <lineage>
        <taxon>Bacteria</taxon>
        <taxon>Pseudomonadati</taxon>
        <taxon>Pseudomonadota</taxon>
        <taxon>Gammaproteobacteria</taxon>
        <taxon>Enterobacterales</taxon>
        <taxon>Morganellaceae</taxon>
        <taxon>Providencia</taxon>
    </lineage>
</organism>
<keyword evidence="4" id="KW-0574">Periplasm</keyword>
<dbReference type="PANTHER" id="PTHR30251:SF0">
    <property type="entry name" value="FIMBRIAL CHAPERONE PROTEIN ELFD-RELATED"/>
    <property type="match status" value="1"/>
</dbReference>
<dbReference type="Pfam" id="PF02753">
    <property type="entry name" value="PapD_C"/>
    <property type="match status" value="1"/>
</dbReference>
<evidence type="ECO:0000256" key="1">
    <source>
        <dbReference type="ARBA" id="ARBA00004418"/>
    </source>
</evidence>
<evidence type="ECO:0000256" key="6">
    <source>
        <dbReference type="RuleBase" id="RU003918"/>
    </source>
</evidence>
<dbReference type="InterPro" id="IPR016147">
    <property type="entry name" value="Pili_assmbl_chaperone_N"/>
</dbReference>
<dbReference type="SUPFAM" id="SSF49354">
    <property type="entry name" value="PapD-like"/>
    <property type="match status" value="1"/>
</dbReference>
<evidence type="ECO:0000313" key="10">
    <source>
        <dbReference type="Proteomes" id="UP000005512"/>
    </source>
</evidence>
<dbReference type="HOGENOM" id="CLU_070768_2_2_6"/>
<dbReference type="InterPro" id="IPR050643">
    <property type="entry name" value="Periplasmic_pilus_chap"/>
</dbReference>
<dbReference type="GO" id="GO:0030288">
    <property type="term" value="C:outer membrane-bounded periplasmic space"/>
    <property type="evidence" value="ECO:0007669"/>
    <property type="project" value="InterPro"/>
</dbReference>
<reference evidence="9" key="1">
    <citation type="submission" date="2009-12" db="EMBL/GenBank/DDBJ databases">
        <authorList>
            <person name="Weinstock G."/>
            <person name="Sodergren E."/>
            <person name="Clifton S."/>
            <person name="Fulton L."/>
            <person name="Fulton B."/>
            <person name="Courtney L."/>
            <person name="Fronick C."/>
            <person name="Harrison M."/>
            <person name="Strong C."/>
            <person name="Farmer C."/>
            <person name="Delahaunty K."/>
            <person name="Markovic C."/>
            <person name="Hall O."/>
            <person name="Minx P."/>
            <person name="Tomlinson C."/>
            <person name="Mitreva M."/>
            <person name="Nelson J."/>
            <person name="Hou S."/>
            <person name="Wollam A."/>
            <person name="Pepin K.H."/>
            <person name="Johnson M."/>
            <person name="Bhonagiri V."/>
            <person name="Nash W.E."/>
            <person name="Warren W."/>
            <person name="Chinwalla A."/>
            <person name="Mardis E.R."/>
            <person name="Wilson R.K."/>
        </authorList>
    </citation>
    <scope>NUCLEOTIDE SEQUENCE [LARGE SCALE GENOMIC DNA]</scope>
    <source>
        <strain evidence="9">DSM 4541</strain>
    </source>
</reference>
<keyword evidence="5 6" id="KW-0143">Chaperone</keyword>
<dbReference type="InterPro" id="IPR001829">
    <property type="entry name" value="Pili_assmbl_chaperone_bac"/>
</dbReference>
<dbReference type="InterPro" id="IPR018046">
    <property type="entry name" value="Pili_assmbl_chaperone_CS"/>
</dbReference>
<feature type="domain" description="Pili assembly chaperone N-terminal" evidence="7">
    <location>
        <begin position="38"/>
        <end position="165"/>
    </location>
</feature>
<dbReference type="Proteomes" id="UP000005512">
    <property type="component" value="Unassembled WGS sequence"/>
</dbReference>
<dbReference type="InterPro" id="IPR013783">
    <property type="entry name" value="Ig-like_fold"/>
</dbReference>
<dbReference type="Pfam" id="PF00345">
    <property type="entry name" value="PapD_N"/>
    <property type="match status" value="1"/>
</dbReference>
<dbReference type="AlphaFoldDB" id="D1P187"/>
<evidence type="ECO:0000259" key="7">
    <source>
        <dbReference type="Pfam" id="PF00345"/>
    </source>
</evidence>
<evidence type="ECO:0000256" key="5">
    <source>
        <dbReference type="ARBA" id="ARBA00023186"/>
    </source>
</evidence>
<dbReference type="PRINTS" id="PR00969">
    <property type="entry name" value="CHAPERONPILI"/>
</dbReference>
<feature type="domain" description="Pili assembly chaperone C-terminal" evidence="8">
    <location>
        <begin position="187"/>
        <end position="242"/>
    </location>
</feature>
<dbReference type="eggNOG" id="COG3121">
    <property type="taxonomic scope" value="Bacteria"/>
</dbReference>
<evidence type="ECO:0000256" key="4">
    <source>
        <dbReference type="ARBA" id="ARBA00022764"/>
    </source>
</evidence>
<dbReference type="PROSITE" id="PS00635">
    <property type="entry name" value="PILI_CHAPERONE"/>
    <property type="match status" value="1"/>
</dbReference>
<dbReference type="Gene3D" id="2.60.40.10">
    <property type="entry name" value="Immunoglobulins"/>
    <property type="match status" value="2"/>
</dbReference>
<gene>
    <name evidence="9" type="ORF">PROVRUST_05905</name>
</gene>
<dbReference type="InterPro" id="IPR008962">
    <property type="entry name" value="PapD-like_sf"/>
</dbReference>
<keyword evidence="10" id="KW-1185">Reference proteome</keyword>
<dbReference type="InterPro" id="IPR016148">
    <property type="entry name" value="Pili_assmbl_chaperone_C"/>
</dbReference>
<proteinExistence type="inferred from homology"/>
<dbReference type="SUPFAM" id="SSF49584">
    <property type="entry name" value="Periplasmic chaperone C-domain"/>
    <property type="match status" value="1"/>
</dbReference>
<sequence length="262" mass="28844">MTNWVISMFSNRFSDYRALIILLICSNFSALSFAAEGGLRLAQTRVIFDAANPNAKIAIKNSSPQVYLIKADVINTPEGNAHKPAPPFIATPPMFRLEKESQNTLLIVRNGTAELPTDRESVFYLSLLAIPATTKANAPEGEMTSAQVSVGIRNVIKLFYRPKGLPMSIETASSQLTFRHQGQQLEVSNPTPYYITLAQLSVNQHPIDVRELGPMIAPFSTQTYPVKGGATHAEWRVITDYGDMSTAYQGNIQSGATRDEQH</sequence>
<name>D1P187_9GAMM</name>
<dbReference type="STRING" id="500637.PROVRUST_05905"/>
<evidence type="ECO:0000259" key="8">
    <source>
        <dbReference type="Pfam" id="PF02753"/>
    </source>
</evidence>
<accession>D1P187</accession>
<dbReference type="GO" id="GO:0071555">
    <property type="term" value="P:cell wall organization"/>
    <property type="evidence" value="ECO:0007669"/>
    <property type="project" value="InterPro"/>
</dbReference>